<dbReference type="RefSeq" id="WP_350721363.1">
    <property type="nucleotide sequence ID" value="NZ_JBEPCO010000025.1"/>
</dbReference>
<name>A0ABV1VPM9_9ACTN</name>
<reference evidence="2 3" key="1">
    <citation type="submission" date="2024-06" db="EMBL/GenBank/DDBJ databases">
        <title>The Natural Products Discovery Center: Release of the First 8490 Sequenced Strains for Exploring Actinobacteria Biosynthetic Diversity.</title>
        <authorList>
            <person name="Kalkreuter E."/>
            <person name="Kautsar S.A."/>
            <person name="Yang D."/>
            <person name="Bader C.D."/>
            <person name="Teijaro C.N."/>
            <person name="Fluegel L."/>
            <person name="Davis C.M."/>
            <person name="Simpson J.R."/>
            <person name="Lauterbach L."/>
            <person name="Steele A.D."/>
            <person name="Gui C."/>
            <person name="Meng S."/>
            <person name="Li G."/>
            <person name="Viehrig K."/>
            <person name="Ye F."/>
            <person name="Su P."/>
            <person name="Kiefer A.F."/>
            <person name="Nichols A."/>
            <person name="Cepeda A.J."/>
            <person name="Yan W."/>
            <person name="Fan B."/>
            <person name="Jiang Y."/>
            <person name="Adhikari A."/>
            <person name="Zheng C.-J."/>
            <person name="Schuster L."/>
            <person name="Cowan T.M."/>
            <person name="Smanski M.J."/>
            <person name="Chevrette M.G."/>
            <person name="De Carvalho L.P.S."/>
            <person name="Shen B."/>
        </authorList>
    </citation>
    <scope>NUCLEOTIDE SEQUENCE [LARGE SCALE GENOMIC DNA]</scope>
    <source>
        <strain evidence="2 3">NPDC000632</strain>
    </source>
</reference>
<accession>A0ABV1VPM9</accession>
<evidence type="ECO:0000313" key="2">
    <source>
        <dbReference type="EMBL" id="MER6907940.1"/>
    </source>
</evidence>
<dbReference type="InterPro" id="IPR027275">
    <property type="entry name" value="PRC-brl_dom"/>
</dbReference>
<dbReference type="InterPro" id="IPR011033">
    <property type="entry name" value="PRC_barrel-like_sf"/>
</dbReference>
<dbReference type="EMBL" id="JBEPCV010000038">
    <property type="protein sequence ID" value="MER6907940.1"/>
    <property type="molecule type" value="Genomic_DNA"/>
</dbReference>
<feature type="domain" description="PRC-barrel" evidence="1">
    <location>
        <begin position="79"/>
        <end position="119"/>
    </location>
</feature>
<comment type="caution">
    <text evidence="2">The sequence shown here is derived from an EMBL/GenBank/DDBJ whole genome shotgun (WGS) entry which is preliminary data.</text>
</comment>
<dbReference type="Pfam" id="PF05239">
    <property type="entry name" value="PRC"/>
    <property type="match status" value="2"/>
</dbReference>
<feature type="domain" description="PRC-barrel" evidence="1">
    <location>
        <begin position="2"/>
        <end position="61"/>
    </location>
</feature>
<dbReference type="Gene3D" id="2.30.30.240">
    <property type="entry name" value="PRC-barrel domain"/>
    <property type="match status" value="2"/>
</dbReference>
<evidence type="ECO:0000313" key="3">
    <source>
        <dbReference type="Proteomes" id="UP001490330"/>
    </source>
</evidence>
<proteinExistence type="predicted"/>
<gene>
    <name evidence="2" type="ORF">ABT322_30265</name>
</gene>
<keyword evidence="3" id="KW-1185">Reference proteome</keyword>
<protein>
    <submittedName>
        <fullName evidence="2">PRC-barrel domain-containing protein</fullName>
    </submittedName>
</protein>
<evidence type="ECO:0000259" key="1">
    <source>
        <dbReference type="Pfam" id="PF05239"/>
    </source>
</evidence>
<dbReference type="Proteomes" id="UP001490330">
    <property type="component" value="Unassembled WGS sequence"/>
</dbReference>
<dbReference type="SUPFAM" id="SSF50346">
    <property type="entry name" value="PRC-barrel domain"/>
    <property type="match status" value="2"/>
</dbReference>
<sequence>MMLFTEVRGLPVLSRDGGRRLGVVTSLTVDAASGVVSHLRFRAGRLRGETVLAWEAVRSLGPGAVRVGPVTAPDVVPPGHDLLGRRVLTEAGVEHGTVLDVAFDPRSGRVLALFTTRGELSAGRMMGLGDHALVVRAG</sequence>
<organism evidence="2 3">
    <name type="scientific">Streptomyces flaveolus</name>
    <dbReference type="NCBI Taxonomy" id="67297"/>
    <lineage>
        <taxon>Bacteria</taxon>
        <taxon>Bacillati</taxon>
        <taxon>Actinomycetota</taxon>
        <taxon>Actinomycetes</taxon>
        <taxon>Kitasatosporales</taxon>
        <taxon>Streptomycetaceae</taxon>
        <taxon>Streptomyces</taxon>
    </lineage>
</organism>